<dbReference type="InterPro" id="IPR058127">
    <property type="entry name" value="DedA"/>
</dbReference>
<feature type="transmembrane region" description="Helical" evidence="7">
    <location>
        <begin position="152"/>
        <end position="172"/>
    </location>
</feature>
<evidence type="ECO:0000256" key="5">
    <source>
        <dbReference type="ARBA" id="ARBA00022989"/>
    </source>
</evidence>
<dbReference type="AlphaFoldDB" id="A0A3S8ZT21"/>
<evidence type="ECO:0000256" key="2">
    <source>
        <dbReference type="ARBA" id="ARBA00010792"/>
    </source>
</evidence>
<feature type="transmembrane region" description="Helical" evidence="7">
    <location>
        <begin position="67"/>
        <end position="88"/>
    </location>
</feature>
<proteinExistence type="inferred from homology"/>
<evidence type="ECO:0000256" key="6">
    <source>
        <dbReference type="ARBA" id="ARBA00023136"/>
    </source>
</evidence>
<evidence type="ECO:0000256" key="1">
    <source>
        <dbReference type="ARBA" id="ARBA00004651"/>
    </source>
</evidence>
<evidence type="ECO:0000313" key="10">
    <source>
        <dbReference type="Proteomes" id="UP000282438"/>
    </source>
</evidence>
<dbReference type="NCBIfam" id="NF008102">
    <property type="entry name" value="PRK10847.1"/>
    <property type="match status" value="1"/>
</dbReference>
<name>A0A3S8ZT21_9NEIS</name>
<dbReference type="PANTHER" id="PTHR30353:SF0">
    <property type="entry name" value="TRANSMEMBRANE PROTEIN"/>
    <property type="match status" value="1"/>
</dbReference>
<keyword evidence="3 7" id="KW-1003">Cell membrane</keyword>
<comment type="similarity">
    <text evidence="2 7">Belongs to the DedA family.</text>
</comment>
<comment type="subcellular location">
    <subcellularLocation>
        <location evidence="1 7">Cell membrane</location>
        <topology evidence="1 7">Multi-pass membrane protein</topology>
    </subcellularLocation>
</comment>
<gene>
    <name evidence="9" type="ORF">EJO50_09055</name>
</gene>
<reference evidence="9 10" key="1">
    <citation type="submission" date="2018-12" db="EMBL/GenBank/DDBJ databases">
        <title>Complete genome sequence of Iodobacter sp. H11R3.</title>
        <authorList>
            <person name="Bae J.-W."/>
        </authorList>
    </citation>
    <scope>NUCLEOTIDE SEQUENCE [LARGE SCALE GENOMIC DNA]</scope>
    <source>
        <strain evidence="9 10">H11R3</strain>
    </source>
</reference>
<accession>A0A3S8ZT21</accession>
<keyword evidence="4 7" id="KW-0812">Transmembrane</keyword>
<evidence type="ECO:0000259" key="8">
    <source>
        <dbReference type="Pfam" id="PF09335"/>
    </source>
</evidence>
<feature type="transmembrane region" description="Helical" evidence="7">
    <location>
        <begin position="26"/>
        <end position="47"/>
    </location>
</feature>
<evidence type="ECO:0000313" key="9">
    <source>
        <dbReference type="EMBL" id="AZN36628.1"/>
    </source>
</evidence>
<dbReference type="GO" id="GO:0005886">
    <property type="term" value="C:plasma membrane"/>
    <property type="evidence" value="ECO:0007669"/>
    <property type="project" value="UniProtKB-SubCell"/>
</dbReference>
<dbReference type="Pfam" id="PF09335">
    <property type="entry name" value="VTT_dom"/>
    <property type="match status" value="1"/>
</dbReference>
<dbReference type="OrthoDB" id="9813426at2"/>
<dbReference type="EMBL" id="CP034433">
    <property type="protein sequence ID" value="AZN36628.1"/>
    <property type="molecule type" value="Genomic_DNA"/>
</dbReference>
<evidence type="ECO:0000256" key="3">
    <source>
        <dbReference type="ARBA" id="ARBA00022475"/>
    </source>
</evidence>
<dbReference type="KEGG" id="iod:EJO50_09055"/>
<dbReference type="InterPro" id="IPR032816">
    <property type="entry name" value="VTT_dom"/>
</dbReference>
<dbReference type="RefSeq" id="WP_125973492.1">
    <property type="nucleotide sequence ID" value="NZ_CP034433.1"/>
</dbReference>
<keyword evidence="10" id="KW-1185">Reference proteome</keyword>
<dbReference type="Proteomes" id="UP000282438">
    <property type="component" value="Chromosome"/>
</dbReference>
<protein>
    <submittedName>
        <fullName evidence="9">DedA family protein</fullName>
    </submittedName>
</protein>
<keyword evidence="5 7" id="KW-1133">Transmembrane helix</keyword>
<dbReference type="InterPro" id="IPR032818">
    <property type="entry name" value="DedA-like"/>
</dbReference>
<sequence>MEFNPIDVFLHLDMYLAQIIAQYGNWVYALLFSVIFVETGVVIMPFLPGDSLLFVAGMLAGGGHMNLYVLMGLLFTAAVLGDAVNYTIGRYFGHKLFANKDSKIFRQDYLQKTHAFYERHGGKTIILARFVPIVRTFAPFVAGMAEMSYHRFLMFNLIGAAVWVVSLLYAGYFLGGIPFIAKNIGSIAIALVLIPAMPVVIEFIKMKLAKAEV</sequence>
<evidence type="ECO:0000256" key="7">
    <source>
        <dbReference type="RuleBase" id="RU367016"/>
    </source>
</evidence>
<feature type="transmembrane region" description="Helical" evidence="7">
    <location>
        <begin position="184"/>
        <end position="204"/>
    </location>
</feature>
<feature type="domain" description="VTT" evidence="8">
    <location>
        <begin position="47"/>
        <end position="172"/>
    </location>
</feature>
<dbReference type="PANTHER" id="PTHR30353">
    <property type="entry name" value="INNER MEMBRANE PROTEIN DEDA-RELATED"/>
    <property type="match status" value="1"/>
</dbReference>
<evidence type="ECO:0000256" key="4">
    <source>
        <dbReference type="ARBA" id="ARBA00022692"/>
    </source>
</evidence>
<organism evidence="9 10">
    <name type="scientific">Iodobacter ciconiae</name>
    <dbReference type="NCBI Taxonomy" id="2496266"/>
    <lineage>
        <taxon>Bacteria</taxon>
        <taxon>Pseudomonadati</taxon>
        <taxon>Pseudomonadota</taxon>
        <taxon>Betaproteobacteria</taxon>
        <taxon>Neisseriales</taxon>
        <taxon>Chitinibacteraceae</taxon>
        <taxon>Iodobacter</taxon>
    </lineage>
</organism>
<keyword evidence="6 7" id="KW-0472">Membrane</keyword>